<dbReference type="GO" id="GO:0005829">
    <property type="term" value="C:cytosol"/>
    <property type="evidence" value="ECO:0007669"/>
    <property type="project" value="GOC"/>
</dbReference>
<proteinExistence type="inferred from homology"/>
<dbReference type="InterPro" id="IPR002661">
    <property type="entry name" value="Ribosome_recyc_fac"/>
</dbReference>
<dbReference type="Gene3D" id="3.30.1360.40">
    <property type="match status" value="1"/>
</dbReference>
<comment type="function">
    <text evidence="5 6">Responsible for the release of ribosomes from messenger RNA at the termination of protein biosynthesis. May increase the efficiency of translation by recycling ribosomes from one round of translation to another.</text>
</comment>
<dbReference type="GO" id="GO:0002184">
    <property type="term" value="P:cytoplasmic translational termination"/>
    <property type="evidence" value="ECO:0007669"/>
    <property type="project" value="TreeGrafter"/>
</dbReference>
<dbReference type="Gene3D" id="1.10.132.20">
    <property type="entry name" value="Ribosome-recycling factor"/>
    <property type="match status" value="1"/>
</dbReference>
<dbReference type="EMBL" id="FMZX01000001">
    <property type="protein sequence ID" value="SDC49106.1"/>
    <property type="molecule type" value="Genomic_DNA"/>
</dbReference>
<dbReference type="AlphaFoldDB" id="A0A1G6M2C0"/>
<dbReference type="NCBIfam" id="TIGR00496">
    <property type="entry name" value="frr"/>
    <property type="match status" value="1"/>
</dbReference>
<organism evidence="8 9">
    <name type="scientific">Belnapia rosea</name>
    <dbReference type="NCBI Taxonomy" id="938405"/>
    <lineage>
        <taxon>Bacteria</taxon>
        <taxon>Pseudomonadati</taxon>
        <taxon>Pseudomonadota</taxon>
        <taxon>Alphaproteobacteria</taxon>
        <taxon>Acetobacterales</taxon>
        <taxon>Roseomonadaceae</taxon>
        <taxon>Belnapia</taxon>
    </lineage>
</organism>
<evidence type="ECO:0000256" key="3">
    <source>
        <dbReference type="ARBA" id="ARBA00022490"/>
    </source>
</evidence>
<evidence type="ECO:0000313" key="9">
    <source>
        <dbReference type="Proteomes" id="UP000198925"/>
    </source>
</evidence>
<dbReference type="Proteomes" id="UP000198925">
    <property type="component" value="Unassembled WGS sequence"/>
</dbReference>
<dbReference type="FunFam" id="3.30.1360.40:FF:000001">
    <property type="entry name" value="Ribosome-recycling factor"/>
    <property type="match status" value="1"/>
</dbReference>
<comment type="similarity">
    <text evidence="2 6">Belongs to the RRF family.</text>
</comment>
<evidence type="ECO:0000256" key="1">
    <source>
        <dbReference type="ARBA" id="ARBA00004496"/>
    </source>
</evidence>
<name>A0A1G6M2C0_9PROT</name>
<evidence type="ECO:0000313" key="8">
    <source>
        <dbReference type="EMBL" id="SDC49106.1"/>
    </source>
</evidence>
<accession>A0A1G6M2C0</accession>
<sequence>MPADLKTLKQDLTRRMDGAIEMLKKELSGLRTGRASPALLEPIRVEAYGNNQPLNQVANVSVSGPGLLSVQVWDKSVTKAVEIAIRDSGLGLNPQTEGQVIRVPLPPLTQERRNDLIKTAGKYAESAKVAIRGVRRDGMEQIKAQEKDKKAPLGQDDVKHWSDEVQKLTDQYIKMIDTTLADKEKDIRQV</sequence>
<protein>
    <recommendedName>
        <fullName evidence="6">Ribosome-recycling factor</fullName>
        <shortName evidence="6">RRF</shortName>
    </recommendedName>
    <alternativeName>
        <fullName evidence="6">Ribosome-releasing factor</fullName>
    </alternativeName>
</protein>
<dbReference type="SUPFAM" id="SSF55194">
    <property type="entry name" value="Ribosome recycling factor, RRF"/>
    <property type="match status" value="1"/>
</dbReference>
<evidence type="ECO:0000259" key="7">
    <source>
        <dbReference type="Pfam" id="PF01765"/>
    </source>
</evidence>
<dbReference type="FunFam" id="1.10.132.20:FF:000001">
    <property type="entry name" value="Ribosome-recycling factor"/>
    <property type="match status" value="1"/>
</dbReference>
<reference evidence="8 9" key="1">
    <citation type="submission" date="2016-10" db="EMBL/GenBank/DDBJ databases">
        <authorList>
            <person name="de Groot N.N."/>
        </authorList>
    </citation>
    <scope>NUCLEOTIDE SEQUENCE [LARGE SCALE GENOMIC DNA]</scope>
    <source>
        <strain evidence="8 9">CPCC 100156</strain>
    </source>
</reference>
<dbReference type="PANTHER" id="PTHR20982">
    <property type="entry name" value="RIBOSOME RECYCLING FACTOR"/>
    <property type="match status" value="1"/>
</dbReference>
<dbReference type="PANTHER" id="PTHR20982:SF3">
    <property type="entry name" value="MITOCHONDRIAL RIBOSOME RECYCLING FACTOR PSEUDO 1"/>
    <property type="match status" value="1"/>
</dbReference>
<dbReference type="RefSeq" id="WP_090562146.1">
    <property type="nucleotide sequence ID" value="NZ_FMXZ01000003.1"/>
</dbReference>
<keyword evidence="3 6" id="KW-0963">Cytoplasm</keyword>
<evidence type="ECO:0000256" key="2">
    <source>
        <dbReference type="ARBA" id="ARBA00005912"/>
    </source>
</evidence>
<dbReference type="InterPro" id="IPR036191">
    <property type="entry name" value="RRF_sf"/>
</dbReference>
<dbReference type="Pfam" id="PF01765">
    <property type="entry name" value="RRF"/>
    <property type="match status" value="1"/>
</dbReference>
<dbReference type="GO" id="GO:0043023">
    <property type="term" value="F:ribosomal large subunit binding"/>
    <property type="evidence" value="ECO:0007669"/>
    <property type="project" value="TreeGrafter"/>
</dbReference>
<gene>
    <name evidence="6" type="primary">frr</name>
    <name evidence="8" type="ORF">SAMN04487779_10011067</name>
</gene>
<dbReference type="CDD" id="cd00520">
    <property type="entry name" value="RRF"/>
    <property type="match status" value="1"/>
</dbReference>
<feature type="domain" description="Ribosome recycling factor" evidence="7">
    <location>
        <begin position="23"/>
        <end position="187"/>
    </location>
</feature>
<keyword evidence="9" id="KW-1185">Reference proteome</keyword>
<evidence type="ECO:0000256" key="4">
    <source>
        <dbReference type="ARBA" id="ARBA00022917"/>
    </source>
</evidence>
<comment type="subcellular location">
    <subcellularLocation>
        <location evidence="1 6">Cytoplasm</location>
    </subcellularLocation>
</comment>
<evidence type="ECO:0000256" key="6">
    <source>
        <dbReference type="HAMAP-Rule" id="MF_00040"/>
    </source>
</evidence>
<dbReference type="OrthoDB" id="9804006at2"/>
<dbReference type="HAMAP" id="MF_00040">
    <property type="entry name" value="RRF"/>
    <property type="match status" value="1"/>
</dbReference>
<evidence type="ECO:0000256" key="5">
    <source>
        <dbReference type="ARBA" id="ARBA00025050"/>
    </source>
</evidence>
<keyword evidence="4 6" id="KW-0648">Protein biosynthesis</keyword>
<dbReference type="InterPro" id="IPR023584">
    <property type="entry name" value="Ribosome_recyc_fac_dom"/>
</dbReference>
<dbReference type="STRING" id="938405.SAMN02927895_01632"/>